<dbReference type="CDD" id="cd14014">
    <property type="entry name" value="STKc_PknB_like"/>
    <property type="match status" value="1"/>
</dbReference>
<keyword evidence="3" id="KW-0812">Transmembrane</keyword>
<feature type="compositionally biased region" description="Low complexity" evidence="2">
    <location>
        <begin position="338"/>
        <end position="347"/>
    </location>
</feature>
<dbReference type="PANTHER" id="PTHR22870">
    <property type="entry name" value="REGULATOR OF CHROMOSOME CONDENSATION"/>
    <property type="match status" value="1"/>
</dbReference>
<evidence type="ECO:0000256" key="3">
    <source>
        <dbReference type="SAM" id="Phobius"/>
    </source>
</evidence>
<dbReference type="PRINTS" id="PR00633">
    <property type="entry name" value="RCCNDNSATION"/>
</dbReference>
<feature type="compositionally biased region" description="Polar residues" evidence="2">
    <location>
        <begin position="384"/>
        <end position="396"/>
    </location>
</feature>
<evidence type="ECO:0000256" key="1">
    <source>
        <dbReference type="ARBA" id="ARBA00022737"/>
    </source>
</evidence>
<dbReference type="Proteomes" id="UP000267536">
    <property type="component" value="Unassembled WGS sequence"/>
</dbReference>
<dbReference type="InterPro" id="IPR009091">
    <property type="entry name" value="RCC1/BLIP-II"/>
</dbReference>
<keyword evidence="5" id="KW-0723">Serine/threonine-protein kinase</keyword>
<feature type="region of interest" description="Disordered" evidence="2">
    <location>
        <begin position="263"/>
        <end position="457"/>
    </location>
</feature>
<dbReference type="Pfam" id="PF00415">
    <property type="entry name" value="RCC1"/>
    <property type="match status" value="6"/>
</dbReference>
<feature type="compositionally biased region" description="Pro residues" evidence="2">
    <location>
        <begin position="326"/>
        <end position="337"/>
    </location>
</feature>
<dbReference type="AlphaFoldDB" id="A0A3N4GY96"/>
<feature type="domain" description="Protein kinase" evidence="4">
    <location>
        <begin position="5"/>
        <end position="260"/>
    </location>
</feature>
<dbReference type="PROSITE" id="PS50011">
    <property type="entry name" value="PROTEIN_KINASE_DOM"/>
    <property type="match status" value="1"/>
</dbReference>
<dbReference type="SUPFAM" id="SSF56112">
    <property type="entry name" value="Protein kinase-like (PK-like)"/>
    <property type="match status" value="1"/>
</dbReference>
<feature type="compositionally biased region" description="Low complexity" evidence="2">
    <location>
        <begin position="420"/>
        <end position="439"/>
    </location>
</feature>
<gene>
    <name evidence="5" type="ORF">EF294_07680</name>
</gene>
<keyword evidence="3" id="KW-0472">Membrane</keyword>
<comment type="caution">
    <text evidence="5">The sequence shown here is derived from an EMBL/GenBank/DDBJ whole genome shotgun (WGS) entry which is preliminary data.</text>
</comment>
<dbReference type="PANTHER" id="PTHR22870:SF408">
    <property type="entry name" value="OS09G0560450 PROTEIN"/>
    <property type="match status" value="1"/>
</dbReference>
<dbReference type="Pfam" id="PF00069">
    <property type="entry name" value="Pkinase"/>
    <property type="match status" value="1"/>
</dbReference>
<dbReference type="GO" id="GO:0004674">
    <property type="term" value="F:protein serine/threonine kinase activity"/>
    <property type="evidence" value="ECO:0007669"/>
    <property type="project" value="UniProtKB-KW"/>
</dbReference>
<reference evidence="5 6" key="1">
    <citation type="submission" date="2018-11" db="EMBL/GenBank/DDBJ databases">
        <title>Draft genome sequence of Gordonia sp. RS15-1S isolated from rice stems.</title>
        <authorList>
            <person name="Muangham S."/>
        </authorList>
    </citation>
    <scope>NUCLEOTIDE SEQUENCE [LARGE SCALE GENOMIC DNA]</scope>
    <source>
        <strain evidence="5 6">RS15-1S</strain>
    </source>
</reference>
<evidence type="ECO:0000313" key="6">
    <source>
        <dbReference type="Proteomes" id="UP000267536"/>
    </source>
</evidence>
<dbReference type="InterPro" id="IPR011009">
    <property type="entry name" value="Kinase-like_dom_sf"/>
</dbReference>
<dbReference type="SUPFAM" id="SSF50985">
    <property type="entry name" value="RCC1/BLIP-II"/>
    <property type="match status" value="2"/>
</dbReference>
<protein>
    <submittedName>
        <fullName evidence="5">Serine/threonine protein kinase</fullName>
    </submittedName>
</protein>
<keyword evidence="5" id="KW-0418">Kinase</keyword>
<feature type="transmembrane region" description="Helical" evidence="3">
    <location>
        <begin position="468"/>
        <end position="493"/>
    </location>
</feature>
<keyword evidence="6" id="KW-1185">Reference proteome</keyword>
<dbReference type="PROSITE" id="PS50012">
    <property type="entry name" value="RCC1_3"/>
    <property type="match status" value="6"/>
</dbReference>
<keyword evidence="3" id="KW-1133">Transmembrane helix</keyword>
<evidence type="ECO:0000256" key="2">
    <source>
        <dbReference type="SAM" id="MobiDB-lite"/>
    </source>
</evidence>
<dbReference type="SMART" id="SM00220">
    <property type="entry name" value="S_TKc"/>
    <property type="match status" value="1"/>
</dbReference>
<dbReference type="InterPro" id="IPR000408">
    <property type="entry name" value="Reg_chr_condens"/>
</dbReference>
<dbReference type="GO" id="GO:0005524">
    <property type="term" value="F:ATP binding"/>
    <property type="evidence" value="ECO:0007669"/>
    <property type="project" value="InterPro"/>
</dbReference>
<evidence type="ECO:0000259" key="4">
    <source>
        <dbReference type="PROSITE" id="PS50011"/>
    </source>
</evidence>
<keyword evidence="5" id="KW-0808">Transferase</keyword>
<sequence>MVAGYHLSGPVRTDALGQVYIADRLGSGRVLMRLLAVDPNAVGFRSSFSAQAHAVQGLVHPGLGGLLQYGEESGRTWFTSRFVDGHLLTADRRADSDALAIAGQVADVLDHAHRRGIVHGDLAPGEILLPGAAGPDPTDGTVAILDVGTLALSGRPVLNPLSGSPEFTAPEVIAGHPAGPASDQYSLACILYQMMVGTTPFASSSPTEILGGHLHRQAPPISARRPDLAMLDVAFGHALDKDPARRYPDCRAFVGTVATLASRTAAQHQPSAPEIPPSSFRGRSHTPAPDTIAPVVTPEPPAHPRPVDTSSENPAQAPVRQLPVPDRIPAPHPPSPATLPATTVPPGADTPDAPTEAEPSPDATAPPTVVPADTGSSPLGLGEPTSNSHSGQTVTPDTPMPTGARVAPSSFGDPPTVMVAGAPAGSSSPESGTPPQTGTAHLGSPDTLPPMDLPADLPGRGARLRRRVLVSALGLAAVAVIAVIAVAATWFVVGREPSLTQVTTSSISTDNNATCAIRDAQLYCWGSNTNGVLGNGTTTDSSAPVKVNGLGKVTSVDLGWTSACAIADGALYCWGGNAQGQLGNGTTNASLNPTKVDSLHNVTSVTVGADVTLVGDAITSLTTTCAVADGGTYCWGANHDGQIGDGTTTDRPSPTRVKNIGDVVSATTDSAQTCAVTRPGDVYCWGSNERGQLGDGTLDNRVAPVRIGGVSHVTDIATSVNSTCAVSDGSLWCWGNNTYEQTGDADRRTTRVPTKVAGLTDVSSVALGSQTTCAVAGAAAYCWGINSANSINSDPRGYFATPAKITGIDGSVTEVTTASSVSCARTDHKTFCWGSNSKGQLGLGSTGYVDGPTEVSF</sequence>
<name>A0A3N4GY96_9ACTN</name>
<feature type="compositionally biased region" description="Low complexity" evidence="2">
    <location>
        <begin position="361"/>
        <end position="374"/>
    </location>
</feature>
<dbReference type="Gene3D" id="1.10.510.10">
    <property type="entry name" value="Transferase(Phosphotransferase) domain 1"/>
    <property type="match status" value="1"/>
</dbReference>
<dbReference type="InterPro" id="IPR051210">
    <property type="entry name" value="Ub_ligase/GEF_domain"/>
</dbReference>
<dbReference type="OrthoDB" id="9796385at2"/>
<organism evidence="5 6">
    <name type="scientific">Gordonia oryzae</name>
    <dbReference type="NCBI Taxonomy" id="2487349"/>
    <lineage>
        <taxon>Bacteria</taxon>
        <taxon>Bacillati</taxon>
        <taxon>Actinomycetota</taxon>
        <taxon>Actinomycetes</taxon>
        <taxon>Mycobacteriales</taxon>
        <taxon>Gordoniaceae</taxon>
        <taxon>Gordonia</taxon>
    </lineage>
</organism>
<keyword evidence="1" id="KW-0677">Repeat</keyword>
<accession>A0A3N4GY96</accession>
<dbReference type="Gene3D" id="2.130.10.30">
    <property type="entry name" value="Regulator of chromosome condensation 1/beta-lactamase-inhibitor protein II"/>
    <property type="match status" value="2"/>
</dbReference>
<evidence type="ECO:0000313" key="5">
    <source>
        <dbReference type="EMBL" id="RPA63580.1"/>
    </source>
</evidence>
<dbReference type="InterPro" id="IPR000719">
    <property type="entry name" value="Prot_kinase_dom"/>
</dbReference>
<dbReference type="EMBL" id="RKMH01000005">
    <property type="protein sequence ID" value="RPA63580.1"/>
    <property type="molecule type" value="Genomic_DNA"/>
</dbReference>
<proteinExistence type="predicted"/>